<keyword evidence="8 12" id="KW-1133">Transmembrane helix</keyword>
<comment type="subcellular location">
    <subcellularLocation>
        <location evidence="1">Cell junction</location>
        <location evidence="1">Gap junction</location>
    </subcellularLocation>
    <subcellularLocation>
        <location evidence="2">Cell membrane</location>
        <topology evidence="2">Multi-pass membrane protein</topology>
    </subcellularLocation>
</comment>
<evidence type="ECO:0000256" key="11">
    <source>
        <dbReference type="ARBA" id="ARBA00023303"/>
    </source>
</evidence>
<proteinExistence type="predicted"/>
<dbReference type="InterPro" id="IPR000990">
    <property type="entry name" value="Innexin"/>
</dbReference>
<evidence type="ECO:0000256" key="1">
    <source>
        <dbReference type="ARBA" id="ARBA00004610"/>
    </source>
</evidence>
<name>A0A7R8VF85_TIMDO</name>
<organism evidence="13">
    <name type="scientific">Timema douglasi</name>
    <name type="common">Walking stick</name>
    <dbReference type="NCBI Taxonomy" id="61478"/>
    <lineage>
        <taxon>Eukaryota</taxon>
        <taxon>Metazoa</taxon>
        <taxon>Ecdysozoa</taxon>
        <taxon>Arthropoda</taxon>
        <taxon>Hexapoda</taxon>
        <taxon>Insecta</taxon>
        <taxon>Pterygota</taxon>
        <taxon>Neoptera</taxon>
        <taxon>Polyneoptera</taxon>
        <taxon>Phasmatodea</taxon>
        <taxon>Timematodea</taxon>
        <taxon>Timematoidea</taxon>
        <taxon>Timematidae</taxon>
        <taxon>Timema</taxon>
    </lineage>
</organism>
<keyword evidence="11" id="KW-0407">Ion channel</keyword>
<evidence type="ECO:0000313" key="13">
    <source>
        <dbReference type="EMBL" id="CAD7196693.1"/>
    </source>
</evidence>
<accession>A0A7R8VF85</accession>
<dbReference type="EMBL" id="OA565290">
    <property type="protein sequence ID" value="CAD7196693.1"/>
    <property type="molecule type" value="Genomic_DNA"/>
</dbReference>
<keyword evidence="9" id="KW-0406">Ion transport</keyword>
<evidence type="ECO:0000256" key="10">
    <source>
        <dbReference type="ARBA" id="ARBA00023136"/>
    </source>
</evidence>
<protein>
    <submittedName>
        <fullName evidence="13">Uncharacterized protein</fullName>
    </submittedName>
</protein>
<evidence type="ECO:0000256" key="8">
    <source>
        <dbReference type="ARBA" id="ARBA00022989"/>
    </source>
</evidence>
<keyword evidence="4" id="KW-1003">Cell membrane</keyword>
<reference evidence="13" key="1">
    <citation type="submission" date="2020-11" db="EMBL/GenBank/DDBJ databases">
        <authorList>
            <person name="Tran Van P."/>
        </authorList>
    </citation>
    <scope>NUCLEOTIDE SEQUENCE</scope>
</reference>
<keyword evidence="3" id="KW-0813">Transport</keyword>
<evidence type="ECO:0000256" key="3">
    <source>
        <dbReference type="ARBA" id="ARBA00022448"/>
    </source>
</evidence>
<evidence type="ECO:0000256" key="4">
    <source>
        <dbReference type="ARBA" id="ARBA00022475"/>
    </source>
</evidence>
<dbReference type="AlphaFoldDB" id="A0A7R8VF85"/>
<feature type="transmembrane region" description="Helical" evidence="12">
    <location>
        <begin position="50"/>
        <end position="75"/>
    </location>
</feature>
<evidence type="ECO:0000256" key="5">
    <source>
        <dbReference type="ARBA" id="ARBA00022692"/>
    </source>
</evidence>
<dbReference type="GO" id="GO:0034220">
    <property type="term" value="P:monoatomic ion transmembrane transport"/>
    <property type="evidence" value="ECO:0007669"/>
    <property type="project" value="UniProtKB-KW"/>
</dbReference>
<keyword evidence="10 12" id="KW-0472">Membrane</keyword>
<evidence type="ECO:0000256" key="9">
    <source>
        <dbReference type="ARBA" id="ARBA00023065"/>
    </source>
</evidence>
<keyword evidence="5 12" id="KW-0812">Transmembrane</keyword>
<dbReference type="GO" id="GO:0005921">
    <property type="term" value="C:gap junction"/>
    <property type="evidence" value="ECO:0007669"/>
    <property type="project" value="UniProtKB-SubCell"/>
</dbReference>
<dbReference type="Pfam" id="PF00876">
    <property type="entry name" value="Innexin"/>
    <property type="match status" value="1"/>
</dbReference>
<evidence type="ECO:0000256" key="6">
    <source>
        <dbReference type="ARBA" id="ARBA00022868"/>
    </source>
</evidence>
<evidence type="ECO:0000256" key="2">
    <source>
        <dbReference type="ARBA" id="ARBA00004651"/>
    </source>
</evidence>
<keyword evidence="6" id="KW-0303">Gap junction</keyword>
<keyword evidence="7" id="KW-0965">Cell junction</keyword>
<dbReference type="GO" id="GO:0005886">
    <property type="term" value="C:plasma membrane"/>
    <property type="evidence" value="ECO:0007669"/>
    <property type="project" value="UniProtKB-SubCell"/>
</dbReference>
<gene>
    <name evidence="13" type="ORF">TDIB3V08_LOCUS3028</name>
</gene>
<sequence length="152" mass="17101">MYLDGDTKRTTSVREVAIGLLRGALLGIEPRSKMLETLHGAFVSIRKHRIFRVTCGVTTLLLITCSIIITMHQYVGNPIDCVHTRVKIRTILPMFFEATRRGKIYAPLRRAVLPLLSPTLWSPSLNRQQIYIMSPSIPHSAANECQDSPPHP</sequence>
<evidence type="ECO:0000256" key="7">
    <source>
        <dbReference type="ARBA" id="ARBA00022949"/>
    </source>
</evidence>
<evidence type="ECO:0000256" key="12">
    <source>
        <dbReference type="SAM" id="Phobius"/>
    </source>
</evidence>